<dbReference type="Pfam" id="PF00173">
    <property type="entry name" value="Cyt-b5"/>
    <property type="match status" value="1"/>
</dbReference>
<accession>A0A0G0TVJ0</accession>
<dbReference type="Gene3D" id="3.10.120.10">
    <property type="entry name" value="Cytochrome b5-like heme/steroid binding domain"/>
    <property type="match status" value="1"/>
</dbReference>
<evidence type="ECO:0000259" key="3">
    <source>
        <dbReference type="SMART" id="SM01117"/>
    </source>
</evidence>
<keyword evidence="2" id="KW-0472">Membrane</keyword>
<evidence type="ECO:0000313" key="4">
    <source>
        <dbReference type="EMBL" id="KKR41927.1"/>
    </source>
</evidence>
<comment type="similarity">
    <text evidence="1">Belongs to the cytochrome b5 family. MAPR subfamily.</text>
</comment>
<dbReference type="SMART" id="SM01117">
    <property type="entry name" value="Cyt-b5"/>
    <property type="match status" value="1"/>
</dbReference>
<dbReference type="AlphaFoldDB" id="A0A0G0TVJ0"/>
<name>A0A0G0TVJ0_9BACT</name>
<organism evidence="4 5">
    <name type="scientific">Candidatus Daviesbacteria bacterium GW2011_GWC2_40_12</name>
    <dbReference type="NCBI Taxonomy" id="1618431"/>
    <lineage>
        <taxon>Bacteria</taxon>
        <taxon>Candidatus Daviesiibacteriota</taxon>
    </lineage>
</organism>
<gene>
    <name evidence="4" type="ORF">UT77_C0005G0042</name>
</gene>
<feature type="domain" description="Cytochrome b5 heme-binding" evidence="3">
    <location>
        <begin position="49"/>
        <end position="121"/>
    </location>
</feature>
<dbReference type="InterPro" id="IPR036400">
    <property type="entry name" value="Cyt_B5-like_heme/steroid_sf"/>
</dbReference>
<sequence length="122" mass="13581">MKRIIFSAGLIFLFLLVFLVLVNFYINSRYKPDVSLQPTQTNEEAAKTFTQDELKKYNGTDADLPIYLALDGVVYDVTAGREFYASGGAYHYLAGKDASIPLHLVGADIIKNKYPVVGKLVK</sequence>
<protein>
    <recommendedName>
        <fullName evidence="3">Cytochrome b5 heme-binding domain-containing protein</fullName>
    </recommendedName>
</protein>
<evidence type="ECO:0000256" key="2">
    <source>
        <dbReference type="SAM" id="Phobius"/>
    </source>
</evidence>
<keyword evidence="2" id="KW-1133">Transmembrane helix</keyword>
<feature type="transmembrane region" description="Helical" evidence="2">
    <location>
        <begin position="6"/>
        <end position="26"/>
    </location>
</feature>
<dbReference type="PANTHER" id="PTHR10281">
    <property type="entry name" value="MEMBRANE-ASSOCIATED PROGESTERONE RECEPTOR COMPONENT-RELATED"/>
    <property type="match status" value="1"/>
</dbReference>
<evidence type="ECO:0000256" key="1">
    <source>
        <dbReference type="ARBA" id="ARBA00038357"/>
    </source>
</evidence>
<dbReference type="Proteomes" id="UP000034881">
    <property type="component" value="Unassembled WGS sequence"/>
</dbReference>
<dbReference type="InterPro" id="IPR001199">
    <property type="entry name" value="Cyt_B5-like_heme/steroid-bd"/>
</dbReference>
<reference evidence="4 5" key="1">
    <citation type="journal article" date="2015" name="Nature">
        <title>rRNA introns, odd ribosomes, and small enigmatic genomes across a large radiation of phyla.</title>
        <authorList>
            <person name="Brown C.T."/>
            <person name="Hug L.A."/>
            <person name="Thomas B.C."/>
            <person name="Sharon I."/>
            <person name="Castelle C.J."/>
            <person name="Singh A."/>
            <person name="Wilkins M.J."/>
            <person name="Williams K.H."/>
            <person name="Banfield J.F."/>
        </authorList>
    </citation>
    <scope>NUCLEOTIDE SEQUENCE [LARGE SCALE GENOMIC DNA]</scope>
</reference>
<dbReference type="PANTHER" id="PTHR10281:SF76">
    <property type="entry name" value="CALCUTTA CUP-RELATED"/>
    <property type="match status" value="1"/>
</dbReference>
<proteinExistence type="inferred from homology"/>
<comment type="caution">
    <text evidence="4">The sequence shown here is derived from an EMBL/GenBank/DDBJ whole genome shotgun (WGS) entry which is preliminary data.</text>
</comment>
<evidence type="ECO:0000313" key="5">
    <source>
        <dbReference type="Proteomes" id="UP000034881"/>
    </source>
</evidence>
<dbReference type="SUPFAM" id="SSF55856">
    <property type="entry name" value="Cytochrome b5-like heme/steroid binding domain"/>
    <property type="match status" value="1"/>
</dbReference>
<dbReference type="EMBL" id="LBYB01000005">
    <property type="protein sequence ID" value="KKR41927.1"/>
    <property type="molecule type" value="Genomic_DNA"/>
</dbReference>
<dbReference type="InterPro" id="IPR050577">
    <property type="entry name" value="MAPR/NEUFC/NENF-like"/>
</dbReference>
<dbReference type="GO" id="GO:0016020">
    <property type="term" value="C:membrane"/>
    <property type="evidence" value="ECO:0007669"/>
    <property type="project" value="TreeGrafter"/>
</dbReference>
<keyword evidence="2" id="KW-0812">Transmembrane</keyword>
<dbReference type="GO" id="GO:0012505">
    <property type="term" value="C:endomembrane system"/>
    <property type="evidence" value="ECO:0007669"/>
    <property type="project" value="TreeGrafter"/>
</dbReference>